<accession>W7T1L8</accession>
<dbReference type="EMBL" id="AZIL01002920">
    <property type="protein sequence ID" value="EWM20627.1"/>
    <property type="molecule type" value="Genomic_DNA"/>
</dbReference>
<name>W7T1L8_9STRA</name>
<keyword evidence="2" id="KW-1185">Reference proteome</keyword>
<gene>
    <name evidence="1" type="ORF">Naga_100692g3</name>
</gene>
<protein>
    <submittedName>
        <fullName evidence="1">Uncharacterized protein</fullName>
    </submittedName>
</protein>
<dbReference type="AlphaFoldDB" id="W7T1L8"/>
<dbReference type="Proteomes" id="UP000019335">
    <property type="component" value="Unassembled WGS sequence"/>
</dbReference>
<evidence type="ECO:0000313" key="1">
    <source>
        <dbReference type="EMBL" id="EWM20627.1"/>
    </source>
</evidence>
<organism evidence="1 2">
    <name type="scientific">Nannochloropsis gaditana</name>
    <dbReference type="NCBI Taxonomy" id="72520"/>
    <lineage>
        <taxon>Eukaryota</taxon>
        <taxon>Sar</taxon>
        <taxon>Stramenopiles</taxon>
        <taxon>Ochrophyta</taxon>
        <taxon>Eustigmatophyceae</taxon>
        <taxon>Eustigmatales</taxon>
        <taxon>Monodopsidaceae</taxon>
        <taxon>Nannochloropsis</taxon>
    </lineage>
</organism>
<reference evidence="1 2" key="1">
    <citation type="journal article" date="2014" name="Mol. Plant">
        <title>Chromosome Scale Genome Assembly and Transcriptome Profiling of Nannochloropsis gaditana in Nitrogen Depletion.</title>
        <authorList>
            <person name="Corteggiani Carpinelli E."/>
            <person name="Telatin A."/>
            <person name="Vitulo N."/>
            <person name="Forcato C."/>
            <person name="D'Angelo M."/>
            <person name="Schiavon R."/>
            <person name="Vezzi A."/>
            <person name="Giacometti G.M."/>
            <person name="Morosinotto T."/>
            <person name="Valle G."/>
        </authorList>
    </citation>
    <scope>NUCLEOTIDE SEQUENCE [LARGE SCALE GENOMIC DNA]</scope>
    <source>
        <strain evidence="1 2">B-31</strain>
    </source>
</reference>
<proteinExistence type="predicted"/>
<evidence type="ECO:0000313" key="2">
    <source>
        <dbReference type="Proteomes" id="UP000019335"/>
    </source>
</evidence>
<comment type="caution">
    <text evidence="1">The sequence shown here is derived from an EMBL/GenBank/DDBJ whole genome shotgun (WGS) entry which is preliminary data.</text>
</comment>
<sequence>MVEPEHTIRVESKPILLSPITSSYKQESETDVERSWKGELLHCHCFGLRRRFHSGCRFCDLTVAVGNLSKRRETHASTLLLIFPYQKKVLHIETLFSFKAIKFF</sequence>